<sequence>ISSEAGEAVGRFVLEVRNLQHLQRVLKNVKKVKGVERVERLAGGIDFT</sequence>
<proteinExistence type="predicted"/>
<name>X0XBH5_9ZZZZ</name>
<organism evidence="2">
    <name type="scientific">marine sediment metagenome</name>
    <dbReference type="NCBI Taxonomy" id="412755"/>
    <lineage>
        <taxon>unclassified sequences</taxon>
        <taxon>metagenomes</taxon>
        <taxon>ecological metagenomes</taxon>
    </lineage>
</organism>
<reference evidence="2" key="1">
    <citation type="journal article" date="2014" name="Front. Microbiol.">
        <title>High frequency of phylogenetically diverse reductive dehalogenase-homologous genes in deep subseafloor sedimentary metagenomes.</title>
        <authorList>
            <person name="Kawai M."/>
            <person name="Futagami T."/>
            <person name="Toyoda A."/>
            <person name="Takaki Y."/>
            <person name="Nishi S."/>
            <person name="Hori S."/>
            <person name="Arai W."/>
            <person name="Tsubouchi T."/>
            <person name="Morono Y."/>
            <person name="Uchiyama I."/>
            <person name="Ito T."/>
            <person name="Fujiyama A."/>
            <person name="Inagaki F."/>
            <person name="Takami H."/>
        </authorList>
    </citation>
    <scope>NUCLEOTIDE SEQUENCE</scope>
    <source>
        <strain evidence="2">Expedition CK06-06</strain>
    </source>
</reference>
<feature type="non-terminal residue" evidence="2">
    <location>
        <position position="1"/>
    </location>
</feature>
<dbReference type="AlphaFoldDB" id="X0XBH5"/>
<comment type="caution">
    <text evidence="2">The sequence shown here is derived from an EMBL/GenBank/DDBJ whole genome shotgun (WGS) entry which is preliminary data.</text>
</comment>
<feature type="domain" description="ACT" evidence="1">
    <location>
        <begin position="5"/>
        <end position="40"/>
    </location>
</feature>
<gene>
    <name evidence="2" type="ORF">S01H1_66866</name>
</gene>
<protein>
    <recommendedName>
        <fullName evidence="1">ACT domain-containing protein</fullName>
    </recommendedName>
</protein>
<evidence type="ECO:0000259" key="1">
    <source>
        <dbReference type="Pfam" id="PF13291"/>
    </source>
</evidence>
<dbReference type="EMBL" id="BARS01044233">
    <property type="protein sequence ID" value="GAG33988.1"/>
    <property type="molecule type" value="Genomic_DNA"/>
</dbReference>
<dbReference type="Gene3D" id="3.30.70.260">
    <property type="match status" value="1"/>
</dbReference>
<dbReference type="InterPro" id="IPR002912">
    <property type="entry name" value="ACT_dom"/>
</dbReference>
<evidence type="ECO:0000313" key="2">
    <source>
        <dbReference type="EMBL" id="GAG33988.1"/>
    </source>
</evidence>
<accession>X0XBH5</accession>
<dbReference type="Pfam" id="PF13291">
    <property type="entry name" value="ACT_4"/>
    <property type="match status" value="1"/>
</dbReference>